<reference evidence="4" key="1">
    <citation type="submission" date="2009-12" db="EMBL/GenBank/DDBJ databases">
        <title>Complete sequence of Treponema azotonutricium strain ZAS-9.</title>
        <authorList>
            <person name="Tetu S.G."/>
            <person name="Matson E."/>
            <person name="Ren Q."/>
            <person name="Seshadri R."/>
            <person name="Elbourne L."/>
            <person name="Hassan K.A."/>
            <person name="Durkin A."/>
            <person name="Radune D."/>
            <person name="Mohamoud Y."/>
            <person name="Shay R."/>
            <person name="Jin S."/>
            <person name="Zhang X."/>
            <person name="Lucey K."/>
            <person name="Ballor N.R."/>
            <person name="Ottesen E."/>
            <person name="Rosenthal R."/>
            <person name="Allen A."/>
            <person name="Leadbetter J.R."/>
            <person name="Paulsen I.T."/>
        </authorList>
    </citation>
    <scope>NUCLEOTIDE SEQUENCE [LARGE SCALE GENOMIC DNA]</scope>
    <source>
        <strain evidence="4">ATCC BAA-888 / DSM 13862 / ZAS-9</strain>
    </source>
</reference>
<dbReference type="HOGENOM" id="CLU_494260_0_0_12"/>
<dbReference type="Gene3D" id="3.60.21.10">
    <property type="match status" value="1"/>
</dbReference>
<dbReference type="InterPro" id="IPR052169">
    <property type="entry name" value="CW_Biosynth-Accessory"/>
</dbReference>
<dbReference type="Pfam" id="PF09587">
    <property type="entry name" value="PGA_cap"/>
    <property type="match status" value="1"/>
</dbReference>
<protein>
    <submittedName>
        <fullName evidence="3">Bacterial capsule synthesis protein</fullName>
    </submittedName>
</protein>
<dbReference type="Proteomes" id="UP000009222">
    <property type="component" value="Chromosome"/>
</dbReference>
<proteinExistence type="inferred from homology"/>
<accession>F5YAI4</accession>
<dbReference type="KEGG" id="taz:TREAZ_3086"/>
<dbReference type="AlphaFoldDB" id="F5YAI4"/>
<dbReference type="InterPro" id="IPR029052">
    <property type="entry name" value="Metallo-depent_PP-like"/>
</dbReference>
<dbReference type="OrthoDB" id="9810906at2"/>
<dbReference type="PROSITE" id="PS51257">
    <property type="entry name" value="PROKAR_LIPOPROTEIN"/>
    <property type="match status" value="1"/>
</dbReference>
<dbReference type="RefSeq" id="WP_015712470.1">
    <property type="nucleotide sequence ID" value="NC_015577.1"/>
</dbReference>
<evidence type="ECO:0000256" key="1">
    <source>
        <dbReference type="ARBA" id="ARBA00005662"/>
    </source>
</evidence>
<dbReference type="eggNOG" id="COG2843">
    <property type="taxonomic scope" value="Bacteria"/>
</dbReference>
<evidence type="ECO:0000259" key="2">
    <source>
        <dbReference type="SMART" id="SM00854"/>
    </source>
</evidence>
<organism evidence="3 4">
    <name type="scientific">Leadbettera azotonutricia (strain ATCC BAA-888 / DSM 13862 / ZAS-9)</name>
    <name type="common">Treponema azotonutricium</name>
    <dbReference type="NCBI Taxonomy" id="545695"/>
    <lineage>
        <taxon>Bacteria</taxon>
        <taxon>Pseudomonadati</taxon>
        <taxon>Spirochaetota</taxon>
        <taxon>Spirochaetia</taxon>
        <taxon>Spirochaetales</taxon>
        <taxon>Breznakiellaceae</taxon>
        <taxon>Leadbettera</taxon>
    </lineage>
</organism>
<dbReference type="CDD" id="cd07381">
    <property type="entry name" value="MPP_CapA"/>
    <property type="match status" value="1"/>
</dbReference>
<comment type="similarity">
    <text evidence="1">Belongs to the CapA family.</text>
</comment>
<reference evidence="3 4" key="2">
    <citation type="journal article" date="2011" name="ISME J.">
        <title>RNA-seq reveals cooperative metabolic interactions between two termite-gut spirochete species in co-culture.</title>
        <authorList>
            <person name="Rosenthal A.Z."/>
            <person name="Matson E.G."/>
            <person name="Eldar A."/>
            <person name="Leadbetter J.R."/>
        </authorList>
    </citation>
    <scope>NUCLEOTIDE SEQUENCE [LARGE SCALE GENOMIC DNA]</scope>
    <source>
        <strain evidence="4">ATCC BAA-888 / DSM 13862 / ZAS-9</strain>
    </source>
</reference>
<dbReference type="SUPFAM" id="SSF56300">
    <property type="entry name" value="Metallo-dependent phosphatases"/>
    <property type="match status" value="1"/>
</dbReference>
<dbReference type="SMART" id="SM00854">
    <property type="entry name" value="PGA_cap"/>
    <property type="match status" value="1"/>
</dbReference>
<keyword evidence="4" id="KW-1185">Reference proteome</keyword>
<dbReference type="PANTHER" id="PTHR33393:SF13">
    <property type="entry name" value="PGA BIOSYNTHESIS PROTEIN CAPA"/>
    <property type="match status" value="1"/>
</dbReference>
<feature type="domain" description="Capsule synthesis protein CapA" evidence="2">
    <location>
        <begin position="199"/>
        <end position="443"/>
    </location>
</feature>
<dbReference type="InParanoid" id="F5YAI4"/>
<gene>
    <name evidence="3" type="ordered locus">TREAZ_3086</name>
</gene>
<name>F5YAI4_LEAAZ</name>
<dbReference type="STRING" id="545695.TREAZ_3086"/>
<dbReference type="EMBL" id="CP001841">
    <property type="protein sequence ID" value="AEF81591.1"/>
    <property type="molecule type" value="Genomic_DNA"/>
</dbReference>
<evidence type="ECO:0000313" key="3">
    <source>
        <dbReference type="EMBL" id="AEF81591.1"/>
    </source>
</evidence>
<evidence type="ECO:0000313" key="4">
    <source>
        <dbReference type="Proteomes" id="UP000009222"/>
    </source>
</evidence>
<dbReference type="InterPro" id="IPR019079">
    <property type="entry name" value="Capsule_synth_CapA"/>
</dbReference>
<dbReference type="PANTHER" id="PTHR33393">
    <property type="entry name" value="POLYGLUTAMINE SYNTHESIS ACCESSORY PROTEIN RV0574C-RELATED"/>
    <property type="match status" value="1"/>
</dbReference>
<sequence length="513" mass="55900">MRAGIIRICVIFPFILLSCKARPVLDFLALEGGADFEPERALVEEALKDASALESLGLRLFDPETTGQGKKKNEPGIIISFHSSWEFEKAWGDLLLSRSWYTPREHCLAGRRDTSLEACIEGRETLIPLEGLEPPCIALKVGGLAIGDENYPLVKTVGIAIKEVGSGKVAQRRLEKIPGLENLLREKIKPLGEKPDLVWIAAAGDMMLGRGAQDILFREGARGVFGKTGEILAKSDIRLVNFEGTLTSRNNKAEKTFTFSFNPKIAVALKDAGIDAVLFANNHAFDFGREGFLETLSHLENAGIVSLGAGRNQAAAAEPWVFRKGNFTARVFGLASFYKEVSGWDGMDAVAGQERAGFLHASRGGGELIKPRFSQDDGLDIVLVHGGDEWSAGPDRKTRLLFSDLVNSGADLVIGSHPHIVQGFEWIEGKPVFWSLGNFVFAGMENTGGGDRGLLVSLGYWGSRLVYLEPHALALSGPKTEIAGEEGLAVFYERSRELYRSGEYANMETGDEE</sequence>